<evidence type="ECO:0000256" key="1">
    <source>
        <dbReference type="SAM" id="MobiDB-lite"/>
    </source>
</evidence>
<dbReference type="RefSeq" id="WP_067941281.1">
    <property type="nucleotide sequence ID" value="NZ_CP014228.1"/>
</dbReference>
<feature type="region of interest" description="Disordered" evidence="1">
    <location>
        <begin position="344"/>
        <end position="395"/>
    </location>
</feature>
<dbReference type="InterPro" id="IPR046112">
    <property type="entry name" value="DUF6049"/>
</dbReference>
<feature type="region of interest" description="Disordered" evidence="1">
    <location>
        <begin position="260"/>
        <end position="289"/>
    </location>
</feature>
<evidence type="ECO:0000313" key="3">
    <source>
        <dbReference type="EMBL" id="AMD87032.1"/>
    </source>
</evidence>
<feature type="compositionally biased region" description="Low complexity" evidence="1">
    <location>
        <begin position="260"/>
        <end position="281"/>
    </location>
</feature>
<dbReference type="Pfam" id="PF19516">
    <property type="entry name" value="DUF6049"/>
    <property type="match status" value="2"/>
</dbReference>
<keyword evidence="2" id="KW-0472">Membrane</keyword>
<feature type="region of interest" description="Disordered" evidence="1">
    <location>
        <begin position="599"/>
        <end position="624"/>
    </location>
</feature>
<dbReference type="AlphaFoldDB" id="A0A0X8JEE7"/>
<feature type="transmembrane region" description="Helical" evidence="2">
    <location>
        <begin position="795"/>
        <end position="812"/>
    </location>
</feature>
<feature type="compositionally biased region" description="Low complexity" evidence="1">
    <location>
        <begin position="344"/>
        <end position="374"/>
    </location>
</feature>
<gene>
    <name evidence="3" type="ORF">AXF14_04785</name>
</gene>
<dbReference type="STRING" id="111015.AXF14_04785"/>
<accession>A0A0X8JEE7</accession>
<keyword evidence="2" id="KW-0812">Transmembrane</keyword>
<evidence type="ECO:0000256" key="2">
    <source>
        <dbReference type="SAM" id="Phobius"/>
    </source>
</evidence>
<dbReference type="Proteomes" id="UP000065220">
    <property type="component" value="Chromosome"/>
</dbReference>
<sequence>MRSTGQHPAGRATAPAGPRPAPARRSEQPLRGRLASALTVLGTALSALVLVLGASPTAPASAASTSSMTTTSATAAIGAVTPAVSRAADKVVDGKVTVTIDALDHEVLRGDEDLTVTGTIANGTDAAVSSLSLRVDVQNRTALSSAELAAWLDEDQTGGLTTVLTQDLDEAVEAGASRAFSLKVPHDSLPLFSSDQWGPRGVQVTALASGTELAGDRTIVVWDDDVAVSPTRVTTVVPVTASPAELALLTSPGGEAAVAASVSASAEPTEEATASATQAGTAEEDSTAEQVAAVRERVLGLLSLAGDGVVLAVDPALMEALGVPSDAAASAGATASPTASSTASAQATGSASATPTASAAPTATASEQASTEPTVAPTEPTGAAADSSTEASATTDTELVDALKGAAAEGDVVALPWSDADVAALAHLGRGDLITSATSRSAVSGTVEDGASTGVAWVADTLDTSTLSALGGTTTTVIASPGDLPVAEDLTYTPSGTTVVDGRTVLVPDTDLSSALGGRLTTDAGETNLSDLDARQVLRADAAILTRQAPSVSRDVVVTLSRTQAARTDPEVLRTRIAALSDSGWTGAQGLDDLLADADQSSREGRDAARQDLPSEQRAASEVSAADLTRATQAASYLSSVASVLEDPSAVLGRQGDVVATTASASWRTDTAGRDSNIAAAREAGDAVAAGLTAVPSSTINLISSNADLPVRITSSLDQDVTVRVHLVPSTQRLQADADTTVTVPARGEVTSKVPVTAVGSGDVELTIEVLAADGTRVGTPTTVHMRVRADWENLGTRVIGVGLVIMLAAGITRTVRRGRRTVTPQEKA</sequence>
<keyword evidence="4" id="KW-1185">Reference proteome</keyword>
<feature type="compositionally biased region" description="Basic and acidic residues" evidence="1">
    <location>
        <begin position="600"/>
        <end position="615"/>
    </location>
</feature>
<feature type="compositionally biased region" description="Low complexity" evidence="1">
    <location>
        <begin position="383"/>
        <end position="395"/>
    </location>
</feature>
<proteinExistence type="predicted"/>
<keyword evidence="2" id="KW-1133">Transmembrane helix</keyword>
<protein>
    <submittedName>
        <fullName evidence="3">Uncharacterized protein</fullName>
    </submittedName>
</protein>
<reference evidence="4" key="1">
    <citation type="submission" date="2016-02" db="EMBL/GenBank/DDBJ databases">
        <authorList>
            <person name="Holder M.E."/>
            <person name="Ajami N.J."/>
            <person name="Petrosino J.F."/>
        </authorList>
    </citation>
    <scope>NUCLEOTIDE SEQUENCE [LARGE SCALE GENOMIC DNA]</scope>
    <source>
        <strain evidence="4">CCUG 36733</strain>
    </source>
</reference>
<organism evidence="3 4">
    <name type="scientific">Actinomyces radicidentis</name>
    <dbReference type="NCBI Taxonomy" id="111015"/>
    <lineage>
        <taxon>Bacteria</taxon>
        <taxon>Bacillati</taxon>
        <taxon>Actinomycetota</taxon>
        <taxon>Actinomycetes</taxon>
        <taxon>Actinomycetales</taxon>
        <taxon>Actinomycetaceae</taxon>
        <taxon>Actinomyces</taxon>
    </lineage>
</organism>
<name>A0A0X8JEE7_ACTRD</name>
<dbReference type="EMBL" id="CP014228">
    <property type="protein sequence ID" value="AMD87032.1"/>
    <property type="molecule type" value="Genomic_DNA"/>
</dbReference>
<evidence type="ECO:0000313" key="4">
    <source>
        <dbReference type="Proteomes" id="UP000065220"/>
    </source>
</evidence>
<feature type="transmembrane region" description="Helical" evidence="2">
    <location>
        <begin position="34"/>
        <end position="54"/>
    </location>
</feature>
<feature type="region of interest" description="Disordered" evidence="1">
    <location>
        <begin position="1"/>
        <end position="28"/>
    </location>
</feature>
<dbReference type="KEGG" id="ard:AXF14_04785"/>